<evidence type="ECO:0000313" key="4">
    <source>
        <dbReference type="EMBL" id="MDR7299916.1"/>
    </source>
</evidence>
<proteinExistence type="predicted"/>
<dbReference type="PROSITE" id="PS50930">
    <property type="entry name" value="HTH_LYTTR"/>
    <property type="match status" value="1"/>
</dbReference>
<keyword evidence="4" id="KW-0238">DNA-binding</keyword>
<feature type="domain" description="HTH LytTR-type" evidence="3">
    <location>
        <begin position="147"/>
        <end position="250"/>
    </location>
</feature>
<comment type="caution">
    <text evidence="4">The sequence shown here is derived from an EMBL/GenBank/DDBJ whole genome shotgun (WGS) entry which is preliminary data.</text>
</comment>
<dbReference type="Gene3D" id="2.40.50.1020">
    <property type="entry name" value="LytTr DNA-binding domain"/>
    <property type="match status" value="1"/>
</dbReference>
<dbReference type="InterPro" id="IPR011006">
    <property type="entry name" value="CheY-like_superfamily"/>
</dbReference>
<dbReference type="EMBL" id="JAVDXW010000001">
    <property type="protein sequence ID" value="MDR7299916.1"/>
    <property type="molecule type" value="Genomic_DNA"/>
</dbReference>
<dbReference type="Pfam" id="PF00072">
    <property type="entry name" value="Response_reg"/>
    <property type="match status" value="1"/>
</dbReference>
<evidence type="ECO:0000256" key="1">
    <source>
        <dbReference type="PROSITE-ProRule" id="PRU00169"/>
    </source>
</evidence>
<dbReference type="Pfam" id="PF04397">
    <property type="entry name" value="LytTR"/>
    <property type="match status" value="1"/>
</dbReference>
<dbReference type="SMART" id="SM00850">
    <property type="entry name" value="LytTR"/>
    <property type="match status" value="1"/>
</dbReference>
<evidence type="ECO:0000259" key="3">
    <source>
        <dbReference type="PROSITE" id="PS50930"/>
    </source>
</evidence>
<dbReference type="InterPro" id="IPR007492">
    <property type="entry name" value="LytTR_DNA-bd_dom"/>
</dbReference>
<reference evidence="4" key="1">
    <citation type="submission" date="2023-07" db="EMBL/GenBank/DDBJ databases">
        <title>Sequencing the genomes of 1000 actinobacteria strains.</title>
        <authorList>
            <person name="Klenk H.-P."/>
        </authorList>
    </citation>
    <scope>NUCLEOTIDE SEQUENCE</scope>
    <source>
        <strain evidence="4">DSM 45977</strain>
    </source>
</reference>
<dbReference type="SUPFAM" id="SSF52172">
    <property type="entry name" value="CheY-like"/>
    <property type="match status" value="1"/>
</dbReference>
<dbReference type="PROSITE" id="PS50110">
    <property type="entry name" value="RESPONSE_REGULATORY"/>
    <property type="match status" value="1"/>
</dbReference>
<feature type="domain" description="Response regulatory" evidence="2">
    <location>
        <begin position="9"/>
        <end position="123"/>
    </location>
</feature>
<sequence>MTTTPGELHVLAVDDVPPALDELCRLLHEAPEIAEVAAAGDPLGALKMIRTTRFDAVFVDIAMPGLDGLELASLLAKLNQPPAIVFVTAYDGHAVSAFDIGAVDYLLKPVRAERLSAALGRIRKMTAHHHVSGTDRAMSPPDAMAALPVDTAGRTWYVRRSDVQFVEAHGDYVRLHTRSGAHVVRMPISRLEEYWESHDFTRVHRSFLVALSAIRELRSGSTGGLIAHTELGDVPVSRRHARALRQRLLDNAQRSELGRSPRRA</sequence>
<feature type="modified residue" description="4-aspartylphosphate" evidence="1">
    <location>
        <position position="60"/>
    </location>
</feature>
<evidence type="ECO:0000259" key="2">
    <source>
        <dbReference type="PROSITE" id="PS50110"/>
    </source>
</evidence>
<name>A0AAE3Z7T6_9ACTN</name>
<dbReference type="AlphaFoldDB" id="A0AAE3Z7T6"/>
<dbReference type="SMART" id="SM00448">
    <property type="entry name" value="REC"/>
    <property type="match status" value="1"/>
</dbReference>
<dbReference type="InterPro" id="IPR001789">
    <property type="entry name" value="Sig_transdc_resp-reg_receiver"/>
</dbReference>
<dbReference type="Proteomes" id="UP001180845">
    <property type="component" value="Unassembled WGS sequence"/>
</dbReference>
<dbReference type="InterPro" id="IPR046947">
    <property type="entry name" value="LytR-like"/>
</dbReference>
<evidence type="ECO:0000313" key="5">
    <source>
        <dbReference type="Proteomes" id="UP001180845"/>
    </source>
</evidence>
<dbReference type="PANTHER" id="PTHR37299:SF1">
    <property type="entry name" value="STAGE 0 SPORULATION PROTEIN A HOMOLOG"/>
    <property type="match status" value="1"/>
</dbReference>
<keyword evidence="5" id="KW-1185">Reference proteome</keyword>
<dbReference type="GO" id="GO:0000156">
    <property type="term" value="F:phosphorelay response regulator activity"/>
    <property type="evidence" value="ECO:0007669"/>
    <property type="project" value="InterPro"/>
</dbReference>
<dbReference type="Gene3D" id="3.40.50.2300">
    <property type="match status" value="1"/>
</dbReference>
<dbReference type="PANTHER" id="PTHR37299">
    <property type="entry name" value="TRANSCRIPTIONAL REGULATOR-RELATED"/>
    <property type="match status" value="1"/>
</dbReference>
<organism evidence="4 5">
    <name type="scientific">Haloactinomyces albus</name>
    <dbReference type="NCBI Taxonomy" id="1352928"/>
    <lineage>
        <taxon>Bacteria</taxon>
        <taxon>Bacillati</taxon>
        <taxon>Actinomycetota</taxon>
        <taxon>Actinomycetes</taxon>
        <taxon>Actinopolysporales</taxon>
        <taxon>Actinopolysporaceae</taxon>
        <taxon>Haloactinomyces</taxon>
    </lineage>
</organism>
<dbReference type="GO" id="GO:0003677">
    <property type="term" value="F:DNA binding"/>
    <property type="evidence" value="ECO:0007669"/>
    <property type="project" value="UniProtKB-KW"/>
</dbReference>
<gene>
    <name evidence="4" type="ORF">JOF55_000097</name>
</gene>
<accession>A0AAE3Z7T6</accession>
<keyword evidence="1" id="KW-0597">Phosphoprotein</keyword>
<dbReference type="RefSeq" id="WP_310267798.1">
    <property type="nucleotide sequence ID" value="NZ_JAVDXW010000001.1"/>
</dbReference>
<protein>
    <submittedName>
        <fullName evidence="4">DNA-binding LytR/AlgR family response regulator</fullName>
    </submittedName>
</protein>